<accession>A0A0R1RG86</accession>
<comment type="caution">
    <text evidence="2">The sequence shown here is derived from an EMBL/GenBank/DDBJ whole genome shotgun (WGS) entry which is preliminary data.</text>
</comment>
<dbReference type="EMBL" id="AZFF01000022">
    <property type="protein sequence ID" value="KRL53298.1"/>
    <property type="molecule type" value="Genomic_DNA"/>
</dbReference>
<dbReference type="InterPro" id="IPR029058">
    <property type="entry name" value="AB_hydrolase_fold"/>
</dbReference>
<dbReference type="PANTHER" id="PTHR11614">
    <property type="entry name" value="PHOSPHOLIPASE-RELATED"/>
    <property type="match status" value="1"/>
</dbReference>
<evidence type="ECO:0000313" key="2">
    <source>
        <dbReference type="EMBL" id="KRL53298.1"/>
    </source>
</evidence>
<name>A0A0R1RG86_9LACO</name>
<dbReference type="Gene3D" id="3.40.50.1820">
    <property type="entry name" value="alpha/beta hydrolase"/>
    <property type="match status" value="1"/>
</dbReference>
<dbReference type="OrthoDB" id="9806902at2"/>
<dbReference type="InterPro" id="IPR022742">
    <property type="entry name" value="Hydrolase_4"/>
</dbReference>
<dbReference type="RefSeq" id="WP_017261530.1">
    <property type="nucleotide sequence ID" value="NZ_AUAW01000020.1"/>
</dbReference>
<evidence type="ECO:0000259" key="1">
    <source>
        <dbReference type="Pfam" id="PF12146"/>
    </source>
</evidence>
<dbReference type="PATRIC" id="fig|1114972.6.peg.1383"/>
<keyword evidence="3" id="KW-1185">Reference proteome</keyword>
<sequence>MSVTAFSFPSTDRRHELEARIWTPDDRQPVGTIQIVHGMAEHIDRYQPFAEFLNAHGWVVAGDNHLGHGHSVGHSPLGYFGKQQPIEHLINDEFTLTKRLRHDYPGLPHVIIGHSMGAMMVQLFLTQYGSWVDAAVVIGSAVSHPILAVIRPIVAVLNNFAPRQPNHTLDRLAFGAYAKRFPENSPFQWLSENPVNVHRYNNDPLSGFTFTNNGFSVLFRMTTLSTKRQWHQGIPKQLPILFTSGKEDPVGGFSLGPRRHVRSLKRAGFTDVTLKLWPHMRHEILNERDHERVYAVLLKWIEDHTISVERK</sequence>
<keyword evidence="2" id="KW-0378">Hydrolase</keyword>
<feature type="domain" description="Serine aminopeptidase S33" evidence="1">
    <location>
        <begin position="28"/>
        <end position="289"/>
    </location>
</feature>
<dbReference type="AlphaFoldDB" id="A0A0R1RG86"/>
<evidence type="ECO:0000313" key="3">
    <source>
        <dbReference type="Proteomes" id="UP000051999"/>
    </source>
</evidence>
<protein>
    <submittedName>
        <fullName evidence="2">Alpha beta fold family hydrolase</fullName>
    </submittedName>
</protein>
<reference evidence="2 3" key="1">
    <citation type="journal article" date="2015" name="Genome Announc.">
        <title>Expanding the biotechnology potential of lactobacilli through comparative genomics of 213 strains and associated genera.</title>
        <authorList>
            <person name="Sun Z."/>
            <person name="Harris H.M."/>
            <person name="McCann A."/>
            <person name="Guo C."/>
            <person name="Argimon S."/>
            <person name="Zhang W."/>
            <person name="Yang X."/>
            <person name="Jeffery I.B."/>
            <person name="Cooney J.C."/>
            <person name="Kagawa T.F."/>
            <person name="Liu W."/>
            <person name="Song Y."/>
            <person name="Salvetti E."/>
            <person name="Wrobel A."/>
            <person name="Rasinkangas P."/>
            <person name="Parkhill J."/>
            <person name="Rea M.C."/>
            <person name="O'Sullivan O."/>
            <person name="Ritari J."/>
            <person name="Douillard F.P."/>
            <person name="Paul Ross R."/>
            <person name="Yang R."/>
            <person name="Briner A.E."/>
            <person name="Felis G.E."/>
            <person name="de Vos W.M."/>
            <person name="Barrangou R."/>
            <person name="Klaenhammer T.R."/>
            <person name="Caufield P.W."/>
            <person name="Cui Y."/>
            <person name="Zhang H."/>
            <person name="O'Toole P.W."/>
        </authorList>
    </citation>
    <scope>NUCLEOTIDE SEQUENCE [LARGE SCALE GENOMIC DNA]</scope>
    <source>
        <strain evidence="2 3">DSM 15814</strain>
    </source>
</reference>
<dbReference type="Pfam" id="PF12146">
    <property type="entry name" value="Hydrolase_4"/>
    <property type="match status" value="1"/>
</dbReference>
<dbReference type="eggNOG" id="COG2267">
    <property type="taxonomic scope" value="Bacteria"/>
</dbReference>
<dbReference type="InterPro" id="IPR051044">
    <property type="entry name" value="MAG_DAG_Lipase"/>
</dbReference>
<dbReference type="Proteomes" id="UP000051999">
    <property type="component" value="Unassembled WGS sequence"/>
</dbReference>
<organism evidence="2 3">
    <name type="scientific">Furfurilactobacillus rossiae DSM 15814</name>
    <dbReference type="NCBI Taxonomy" id="1114972"/>
    <lineage>
        <taxon>Bacteria</taxon>
        <taxon>Bacillati</taxon>
        <taxon>Bacillota</taxon>
        <taxon>Bacilli</taxon>
        <taxon>Lactobacillales</taxon>
        <taxon>Lactobacillaceae</taxon>
        <taxon>Furfurilactobacillus</taxon>
    </lineage>
</organism>
<dbReference type="GO" id="GO:0016787">
    <property type="term" value="F:hydrolase activity"/>
    <property type="evidence" value="ECO:0007669"/>
    <property type="project" value="UniProtKB-KW"/>
</dbReference>
<dbReference type="SUPFAM" id="SSF53474">
    <property type="entry name" value="alpha/beta-Hydrolases"/>
    <property type="match status" value="1"/>
</dbReference>
<gene>
    <name evidence="2" type="ORF">FD35_GL001364</name>
</gene>
<proteinExistence type="predicted"/>
<dbReference type="STRING" id="1114972.FD35_GL001364"/>